<keyword evidence="3" id="KW-1185">Reference proteome</keyword>
<keyword evidence="1" id="KW-0472">Membrane</keyword>
<keyword evidence="1" id="KW-1133">Transmembrane helix</keyword>
<evidence type="ECO:0000313" key="3">
    <source>
        <dbReference type="Proteomes" id="UP000186607"/>
    </source>
</evidence>
<dbReference type="Proteomes" id="UP000186607">
    <property type="component" value="Unassembled WGS sequence"/>
</dbReference>
<reference evidence="2 3" key="1">
    <citation type="submission" date="2017-01" db="EMBL/GenBank/DDBJ databases">
        <title>Genome Analysis of Deinococcus marmoris KOPRI26562.</title>
        <authorList>
            <person name="Kim J.H."/>
            <person name="Oh H.-M."/>
        </authorList>
    </citation>
    <scope>NUCLEOTIDE SEQUENCE [LARGE SCALE GENOMIC DNA]</scope>
    <source>
        <strain evidence="2 3">KOPRI26562</strain>
    </source>
</reference>
<feature type="transmembrane region" description="Helical" evidence="1">
    <location>
        <begin position="20"/>
        <end position="42"/>
    </location>
</feature>
<sequence>MLDLPIFMVEAAPDIPVLTVFMADLTVGVAAGVLVLGVAVWAKARAGSRAAVASVVVRTVSVLCMVGLRKAQ</sequence>
<dbReference type="AlphaFoldDB" id="A0A1U7NRV4"/>
<accession>A0A1U7NRV4</accession>
<evidence type="ECO:0000256" key="1">
    <source>
        <dbReference type="SAM" id="Phobius"/>
    </source>
</evidence>
<dbReference type="EMBL" id="MSTI01000171">
    <property type="protein sequence ID" value="OLV15653.1"/>
    <property type="molecule type" value="Genomic_DNA"/>
</dbReference>
<protein>
    <submittedName>
        <fullName evidence="2">Uncharacterized protein</fullName>
    </submittedName>
</protein>
<evidence type="ECO:0000313" key="2">
    <source>
        <dbReference type="EMBL" id="OLV15653.1"/>
    </source>
</evidence>
<comment type="caution">
    <text evidence="2">The sequence shown here is derived from an EMBL/GenBank/DDBJ whole genome shotgun (WGS) entry which is preliminary data.</text>
</comment>
<name>A0A1U7NRV4_9DEIO</name>
<gene>
    <name evidence="2" type="ORF">BOO71_0014320</name>
</gene>
<proteinExistence type="predicted"/>
<keyword evidence="1" id="KW-0812">Transmembrane</keyword>
<organism evidence="2 3">
    <name type="scientific">Deinococcus marmoris</name>
    <dbReference type="NCBI Taxonomy" id="249408"/>
    <lineage>
        <taxon>Bacteria</taxon>
        <taxon>Thermotogati</taxon>
        <taxon>Deinococcota</taxon>
        <taxon>Deinococci</taxon>
        <taxon>Deinococcales</taxon>
        <taxon>Deinococcaceae</taxon>
        <taxon>Deinococcus</taxon>
    </lineage>
</organism>